<feature type="transmembrane region" description="Helical" evidence="1">
    <location>
        <begin position="12"/>
        <end position="35"/>
    </location>
</feature>
<keyword evidence="1" id="KW-1133">Transmembrane helix</keyword>
<evidence type="ECO:0000313" key="3">
    <source>
        <dbReference type="Proteomes" id="UP000290649"/>
    </source>
</evidence>
<dbReference type="OrthoDB" id="5431035at2"/>
<dbReference type="GO" id="GO:0022857">
    <property type="term" value="F:transmembrane transporter activity"/>
    <property type="evidence" value="ECO:0007669"/>
    <property type="project" value="InterPro"/>
</dbReference>
<gene>
    <name evidence="2" type="ORF">DS745_15320</name>
</gene>
<dbReference type="EMBL" id="QOUX01000045">
    <property type="protein sequence ID" value="RXI99577.1"/>
    <property type="molecule type" value="Genomic_DNA"/>
</dbReference>
<name>A0A4Q0VRB0_9BACI</name>
<feature type="transmembrane region" description="Helical" evidence="1">
    <location>
        <begin position="80"/>
        <end position="102"/>
    </location>
</feature>
<dbReference type="Proteomes" id="UP000290649">
    <property type="component" value="Unassembled WGS sequence"/>
</dbReference>
<feature type="transmembrane region" description="Helical" evidence="1">
    <location>
        <begin position="108"/>
        <end position="130"/>
    </location>
</feature>
<evidence type="ECO:0000256" key="1">
    <source>
        <dbReference type="SAM" id="Phobius"/>
    </source>
</evidence>
<reference evidence="2 3" key="1">
    <citation type="journal article" date="2019" name="Int. J. Syst. Evol. Microbiol.">
        <title>Anaerobacillus alkaliphilus sp. nov., a novel alkaliphilic and moderately halophilic bacterium.</title>
        <authorList>
            <person name="Borsodi A.K."/>
            <person name="Aszalos J.M."/>
            <person name="Bihari P."/>
            <person name="Nagy I."/>
            <person name="Schumann P."/>
            <person name="Sproer C."/>
            <person name="Kovacs A.L."/>
            <person name="Boka K."/>
            <person name="Dobosy P."/>
            <person name="Ovari M."/>
            <person name="Szili-Kovacs T."/>
            <person name="Toth E."/>
        </authorList>
    </citation>
    <scope>NUCLEOTIDE SEQUENCE [LARGE SCALE GENOMIC DNA]</scope>
    <source>
        <strain evidence="2 3">B16-10</strain>
    </source>
</reference>
<dbReference type="AlphaFoldDB" id="A0A4Q0VRB0"/>
<keyword evidence="1" id="KW-0472">Membrane</keyword>
<comment type="caution">
    <text evidence="2">The sequence shown here is derived from an EMBL/GenBank/DDBJ whole genome shotgun (WGS) entry which is preliminary data.</text>
</comment>
<evidence type="ECO:0000313" key="2">
    <source>
        <dbReference type="EMBL" id="RXI99577.1"/>
    </source>
</evidence>
<keyword evidence="1" id="KW-0812">Transmembrane</keyword>
<protein>
    <submittedName>
        <fullName evidence="2">ECF transporter S component</fullName>
    </submittedName>
</protein>
<dbReference type="Pfam" id="PF12822">
    <property type="entry name" value="ECF_trnsprt"/>
    <property type="match status" value="1"/>
</dbReference>
<feature type="transmembrane region" description="Helical" evidence="1">
    <location>
        <begin position="137"/>
        <end position="160"/>
    </location>
</feature>
<dbReference type="Gene3D" id="1.10.1760.20">
    <property type="match status" value="1"/>
</dbReference>
<organism evidence="2 3">
    <name type="scientific">Anaerobacillus alkaliphilus</name>
    <dbReference type="NCBI Taxonomy" id="1548597"/>
    <lineage>
        <taxon>Bacteria</taxon>
        <taxon>Bacillati</taxon>
        <taxon>Bacillota</taxon>
        <taxon>Bacilli</taxon>
        <taxon>Bacillales</taxon>
        <taxon>Bacillaceae</taxon>
        <taxon>Anaerobacillus</taxon>
    </lineage>
</organism>
<keyword evidence="3" id="KW-1185">Reference proteome</keyword>
<feature type="transmembrane region" description="Helical" evidence="1">
    <location>
        <begin position="47"/>
        <end position="68"/>
    </location>
</feature>
<sequence length="169" mass="17918">MYGRKKGKKLKLTTKELVLVSVCIALTVIGSMIKIPSPFGTVALDSAPAFLAAFLFGPVFGAIVAFFGHMLTALNVGMPLTVLIHLLIATQMAIVCSIAGLIYKKGYFVLALISGFLLNGVVAPATFIIIPQFGMPFFTAMIVPLLLGVGINLAVAAIIVRTLRGRVRL</sequence>
<accession>A0A4Q0VRB0</accession>
<proteinExistence type="predicted"/>
<dbReference type="InterPro" id="IPR024529">
    <property type="entry name" value="ECF_trnsprt_substrate-spec"/>
</dbReference>